<name>A0A1N6J4U6_9FLAO</name>
<reference evidence="3" key="1">
    <citation type="submission" date="2016-12" db="EMBL/GenBank/DDBJ databases">
        <authorList>
            <person name="Varghese N."/>
            <person name="Submissions S."/>
        </authorList>
    </citation>
    <scope>NUCLEOTIDE SEQUENCE [LARGE SCALE GENOMIC DNA]</scope>
    <source>
        <strain evidence="3">DSM 16779</strain>
    </source>
</reference>
<dbReference type="AlphaFoldDB" id="A0A1N6J4U6"/>
<feature type="transmembrane region" description="Helical" evidence="1">
    <location>
        <begin position="248"/>
        <end position="268"/>
    </location>
</feature>
<keyword evidence="3" id="KW-1185">Reference proteome</keyword>
<protein>
    <submittedName>
        <fullName evidence="2">Uncharacterized protein</fullName>
    </submittedName>
</protein>
<gene>
    <name evidence="2" type="ORF">SAMN05421769_4097</name>
</gene>
<evidence type="ECO:0000313" key="3">
    <source>
        <dbReference type="Proteomes" id="UP000184782"/>
    </source>
</evidence>
<dbReference type="OrthoDB" id="7889003at2"/>
<proteinExistence type="predicted"/>
<accession>A0A1N6J4U6</accession>
<keyword evidence="1" id="KW-0472">Membrane</keyword>
<evidence type="ECO:0000256" key="1">
    <source>
        <dbReference type="SAM" id="Phobius"/>
    </source>
</evidence>
<evidence type="ECO:0000313" key="2">
    <source>
        <dbReference type="EMBL" id="SIO39275.1"/>
    </source>
</evidence>
<keyword evidence="1" id="KW-1133">Transmembrane helix</keyword>
<dbReference type="RefSeq" id="WP_074232246.1">
    <property type="nucleotide sequence ID" value="NZ_FSRQ01000006.1"/>
</dbReference>
<organism evidence="2 3">
    <name type="scientific">Chryseobacterium scophthalmum</name>
    <dbReference type="NCBI Taxonomy" id="59733"/>
    <lineage>
        <taxon>Bacteria</taxon>
        <taxon>Pseudomonadati</taxon>
        <taxon>Bacteroidota</taxon>
        <taxon>Flavobacteriia</taxon>
        <taxon>Flavobacteriales</taxon>
        <taxon>Weeksellaceae</taxon>
        <taxon>Chryseobacterium group</taxon>
        <taxon>Chryseobacterium</taxon>
    </lineage>
</organism>
<dbReference type="STRING" id="59733.SAMN05421769_4097"/>
<dbReference type="Proteomes" id="UP000184782">
    <property type="component" value="Unassembled WGS sequence"/>
</dbReference>
<sequence length="275" mass="31950">MNIISSVRLEERKIGKEKIDILRKSTTKILIIHYSCESFFNLDGRTPRITSICIKDRGTNDIITFSIHIQAQIDGNALSTLTDSQYNSLEKKMLIDFYRFVEKNSNKYWIHWNMRNTNFGFEAISNRFKILGGKPKTIPSDHKFDLSSIIGHLYTFQFEYHEPNGQLLNLAHNNNITTRDAMIGADEAQAFEDKNFLKLHMSTGRKIEIIDRILLLEEKGKLKVKTGLLKQYGLSISGIFEIIRNNRFLFIIWSVIIWILGIVFEPLVKKILHLE</sequence>
<dbReference type="EMBL" id="FSRQ01000006">
    <property type="protein sequence ID" value="SIO39275.1"/>
    <property type="molecule type" value="Genomic_DNA"/>
</dbReference>
<keyword evidence="1" id="KW-0812">Transmembrane</keyword>